<protein>
    <submittedName>
        <fullName evidence="2">Uncharacterized protein LOC115888214</fullName>
    </submittedName>
</protein>
<dbReference type="Pfam" id="PF02958">
    <property type="entry name" value="EcKL"/>
    <property type="match status" value="1"/>
</dbReference>
<proteinExistence type="predicted"/>
<keyword evidence="1" id="KW-1185">Reference proteome</keyword>
<dbReference type="RefSeq" id="XP_030763707.1">
    <property type="nucleotide sequence ID" value="XM_030907847.1"/>
</dbReference>
<dbReference type="InterPro" id="IPR004119">
    <property type="entry name" value="EcKL"/>
</dbReference>
<evidence type="ECO:0000313" key="2">
    <source>
        <dbReference type="RefSeq" id="XP_030763707.1"/>
    </source>
</evidence>
<accession>A0A6J2YJZ6</accession>
<dbReference type="Proteomes" id="UP000504635">
    <property type="component" value="Unplaced"/>
</dbReference>
<dbReference type="PANTHER" id="PTHR11012:SF30">
    <property type="entry name" value="PROTEIN KINASE-LIKE DOMAIN-CONTAINING"/>
    <property type="match status" value="1"/>
</dbReference>
<dbReference type="OrthoDB" id="190089at2759"/>
<dbReference type="PANTHER" id="PTHR11012">
    <property type="entry name" value="PROTEIN KINASE-LIKE DOMAIN-CONTAINING"/>
    <property type="match status" value="1"/>
</dbReference>
<reference evidence="2" key="1">
    <citation type="submission" date="2025-08" db="UniProtKB">
        <authorList>
            <consortium name="RefSeq"/>
        </authorList>
    </citation>
    <scope>IDENTIFICATION</scope>
    <source>
        <tissue evidence="2">Gonads</tissue>
    </source>
</reference>
<dbReference type="InParanoid" id="A0A6J2YJZ6"/>
<name>A0A6J2YJZ6_SITOR</name>
<sequence length="189" mass="22043">MGDKDKLKEQLSEILTEVAKVKKIKDFELIPDVDRSYGDGFMSQFYTGQVKNRETGENFHIAIKKCPENQQTVTSLFNNEKLFYESIFPMMRDFQLKRNVVKVLDNVPGYICGSMEPKKEYIAMDHVKNLGYELYDKTKCFNAEHLRSIFKLYGKFHAVSFSIEKSLPEAFKSGTKGTREHFCYIHQHT</sequence>
<dbReference type="AlphaFoldDB" id="A0A6J2YJZ6"/>
<dbReference type="KEGG" id="soy:115888214"/>
<evidence type="ECO:0000313" key="1">
    <source>
        <dbReference type="Proteomes" id="UP000504635"/>
    </source>
</evidence>
<gene>
    <name evidence="2" type="primary">LOC115888214</name>
</gene>
<dbReference type="GeneID" id="115888214"/>
<organism evidence="1 2">
    <name type="scientific">Sitophilus oryzae</name>
    <name type="common">Rice weevil</name>
    <name type="synonym">Curculio oryzae</name>
    <dbReference type="NCBI Taxonomy" id="7048"/>
    <lineage>
        <taxon>Eukaryota</taxon>
        <taxon>Metazoa</taxon>
        <taxon>Ecdysozoa</taxon>
        <taxon>Arthropoda</taxon>
        <taxon>Hexapoda</taxon>
        <taxon>Insecta</taxon>
        <taxon>Pterygota</taxon>
        <taxon>Neoptera</taxon>
        <taxon>Endopterygota</taxon>
        <taxon>Coleoptera</taxon>
        <taxon>Polyphaga</taxon>
        <taxon>Cucujiformia</taxon>
        <taxon>Curculionidae</taxon>
        <taxon>Dryophthorinae</taxon>
        <taxon>Sitophilus</taxon>
    </lineage>
</organism>